<evidence type="ECO:0000313" key="3">
    <source>
        <dbReference type="Proteomes" id="UP001597361"/>
    </source>
</evidence>
<comment type="caution">
    <text evidence="2">The sequence shown here is derived from an EMBL/GenBank/DDBJ whole genome shotgun (WGS) entry which is preliminary data.</text>
</comment>
<name>A0ABW4VN49_9BACT</name>
<feature type="compositionally biased region" description="Low complexity" evidence="1">
    <location>
        <begin position="515"/>
        <end position="526"/>
    </location>
</feature>
<proteinExistence type="predicted"/>
<accession>A0ABW4VN49</accession>
<dbReference type="Proteomes" id="UP001597361">
    <property type="component" value="Unassembled WGS sequence"/>
</dbReference>
<feature type="region of interest" description="Disordered" evidence="1">
    <location>
        <begin position="505"/>
        <end position="527"/>
    </location>
</feature>
<protein>
    <submittedName>
        <fullName evidence="2">Baseplate J/gp47 family protein</fullName>
    </submittedName>
</protein>
<evidence type="ECO:0000256" key="1">
    <source>
        <dbReference type="SAM" id="MobiDB-lite"/>
    </source>
</evidence>
<keyword evidence="3" id="KW-1185">Reference proteome</keyword>
<organism evidence="2 3">
    <name type="scientific">Belliella marina</name>
    <dbReference type="NCBI Taxonomy" id="1644146"/>
    <lineage>
        <taxon>Bacteria</taxon>
        <taxon>Pseudomonadati</taxon>
        <taxon>Bacteroidota</taxon>
        <taxon>Cytophagia</taxon>
        <taxon>Cytophagales</taxon>
        <taxon>Cyclobacteriaceae</taxon>
        <taxon>Belliella</taxon>
    </lineage>
</organism>
<gene>
    <name evidence="2" type="ORF">ACFSKL_15030</name>
</gene>
<sequence>MSKSDEKILSILKRNGSSQESRFNKSLDPSQLQLMEFGEEDWVLFAYNFAQKLKFFNLSNKAEGTWDEFFKELDLDASQLSFENQFELQSIKGELGNVLTAYGKNSELSPHLTLFISFLRVLDITKSKFNLLTKRHLDFYYREVLQMDKLPPSADSVYVVLELAKNAQNQRIETQTLFNAGKNENGSPLLYSNSDEISINTINVKAIMNIFHDQAKNKVRQNMLLDPNDGESQTLENKESWWPFGHSLENDPQSTDAEFGFVISSNVLLAKEGRRKITFDFTFGNDIPFGKDEFRKFTSIYLSTAKEWLELDEVSIQDIKIQNAKLIVTILLDTSLPPIEYFKTEDPSFNLANPFPSAKFMSHIDEDQGYQVFDFLSNNSLQKLRIDIDVSEVKNINLENDQTTINAQKPFYPFSTRPFKGSSFSFSYPEAFSKNCSEVKLNFEWKNTPDSFKEHYETYILEAKKNISSNYLIELQSFSYLQNAEIIGKLKENLSIGENVVLRASKESNPPARKATTSQTSAQSTSPIVSGDDYFRYKSELLLNGIKIKNLNTVNNRVFEEENDTFKFKFQVNNQINQVPTASIRVNLQQSFLHDIYPKIYAMVLTSEKDDKILPNEPYTPLAADLSLSYKGSVEFGQNNESNRIIHLHPFGFGRQDNPSLISRQYEKDGYLYIGLEKTNPNDIVSLLFQFADGTENPLSVDGEPIKWSILKGNTWEVIPKASILLNETLNFLRSGIVKIQLPPSIDTNNTVFPEGLAWIRVKLDGKYDAVCQCINIHAQALRLEARDASLATHLPGQLPADTISKLERRISQIKSVAQPYPSFGGKGKETDLNYYRRVSERLRHKNRAVTQWDYEHLILEEFPELISVKCLNHTNSISFNAPGHVTLVVVPQVRQINPDTLVYPRVSSAKLEEIKDYISSYISPSIEVHVINPEYEFLQIQVDIQVVTGLDFNFYQNQLKKDITNFLSPWAFQEQTLLNFNKEFHKSQIVYFIENLHYIDYISKLELRLDKTPIQNKVIPTSPKNIIVSDQIHIVNLAKNQCAKA</sequence>
<dbReference type="RefSeq" id="WP_376887137.1">
    <property type="nucleotide sequence ID" value="NZ_JBHUHR010000039.1"/>
</dbReference>
<evidence type="ECO:0000313" key="2">
    <source>
        <dbReference type="EMBL" id="MFD2036114.1"/>
    </source>
</evidence>
<dbReference type="EMBL" id="JBHUHR010000039">
    <property type="protein sequence ID" value="MFD2036114.1"/>
    <property type="molecule type" value="Genomic_DNA"/>
</dbReference>
<reference evidence="3" key="1">
    <citation type="journal article" date="2019" name="Int. J. Syst. Evol. Microbiol.">
        <title>The Global Catalogue of Microorganisms (GCM) 10K type strain sequencing project: providing services to taxonomists for standard genome sequencing and annotation.</title>
        <authorList>
            <consortium name="The Broad Institute Genomics Platform"/>
            <consortium name="The Broad Institute Genome Sequencing Center for Infectious Disease"/>
            <person name="Wu L."/>
            <person name="Ma J."/>
        </authorList>
    </citation>
    <scope>NUCLEOTIDE SEQUENCE [LARGE SCALE GENOMIC DNA]</scope>
    <source>
        <strain evidence="3">CGMCC 1.15180</strain>
    </source>
</reference>